<protein>
    <recommendedName>
        <fullName evidence="6">Period circadian protein</fullName>
    </recommendedName>
</protein>
<feature type="region of interest" description="Disordered" evidence="7">
    <location>
        <begin position="278"/>
        <end position="348"/>
    </location>
</feature>
<evidence type="ECO:0000256" key="7">
    <source>
        <dbReference type="SAM" id="MobiDB-lite"/>
    </source>
</evidence>
<keyword evidence="9" id="KW-1185">Reference proteome</keyword>
<dbReference type="InterPro" id="IPR035965">
    <property type="entry name" value="PAS-like_dom_sf"/>
</dbReference>
<dbReference type="GO" id="GO:0005737">
    <property type="term" value="C:cytoplasm"/>
    <property type="evidence" value="ECO:0007669"/>
    <property type="project" value="TreeGrafter"/>
</dbReference>
<evidence type="ECO:0000256" key="2">
    <source>
        <dbReference type="ARBA" id="ARBA00022553"/>
    </source>
</evidence>
<dbReference type="FunFam" id="3.30.450.20:FF:000066">
    <property type="entry name" value="Period circadian protein"/>
    <property type="match status" value="1"/>
</dbReference>
<dbReference type="Proteomes" id="UP000504615">
    <property type="component" value="Unplaced"/>
</dbReference>
<evidence type="ECO:0000256" key="3">
    <source>
        <dbReference type="ARBA" id="ARBA00022737"/>
    </source>
</evidence>
<feature type="compositionally biased region" description="Basic and acidic residues" evidence="7">
    <location>
        <begin position="368"/>
        <end position="392"/>
    </location>
</feature>
<evidence type="ECO:0000313" key="10">
    <source>
        <dbReference type="RefSeq" id="XP_025074985.1"/>
    </source>
</evidence>
<sequence>MTPTLSLSAAPEETIISSVFTTRHTATCHLSHVDPDVVQYFGYLPQDMVGRSLFDFYHPEDLPFIKDIYETVVRLEGSSFRSKPYRFAVQNGGCVVLETEWSSFINPWTKKLEFVVGQHRVLKGPVDPDIFRVPRDTECGYLASISEEVLKEAKIIQGEIRALLDESIQRTSDITELDVSKRCKDLASFMENLLQETKAPGVGKDGLLMADELRSFSGSRNPLLQEHDSVMLGEISPHHEYYDSKSSTETPPSYNQLNYNENIERFFKSKPPVTMYASDEENVNSSNDEGARKCMSPINGSGASGSGSAENLSSGSNNQTSSASRGNASNTASNSNTTATESFKLPTLTESLLNRHNEDMEKLMMQKHRELRSSIKNSDKLKDSRIKTEKVNGADQSTHYQSHGVKRSGSHSFKEGDSFKASKHNKVSRTGTVDPANLTTTVTSMSLDQSTVVQTGANINLWPPLSVTVPSSMPTQSCVSPHNTNLEAMPRLPLLPSVIPVYYVPVSQLSESATTMSPPQEKLDPSPSTQSTQQRPYMFAPVSYVATAGMIYPAVIAPSPRAMMYRPFLIPEQAPMAAVRENQQLSNDNCPDHKRPASQATSIKAEPGSIMAMSESSKKVQSPGELFSSCVSNDGGCSSVVDLLTPVIAKEHRRPTDYNGDESSSSSFYSSFLYKSSDSSCNPDQKTCEVSSEEHTKCYQGMLSRRDPPWLEDVQLTPELIYEYQMHPKTLNEVLKADMDAMKNFNQPLLVNDQLGQLYLDLEVEGIGTELILEEGITSSGSDSGSSNGSWTKSQSKQRRRMIKYGKLVMIHEENGPVPPPLPSQSISCQHRNIS</sequence>
<feature type="region of interest" description="Disordered" evidence="7">
    <location>
        <begin position="778"/>
        <end position="798"/>
    </location>
</feature>
<keyword evidence="5" id="KW-0539">Nucleus</keyword>
<organism evidence="9 10">
    <name type="scientific">Pogonomyrmex barbatus</name>
    <name type="common">red harvester ant</name>
    <dbReference type="NCBI Taxonomy" id="144034"/>
    <lineage>
        <taxon>Eukaryota</taxon>
        <taxon>Metazoa</taxon>
        <taxon>Ecdysozoa</taxon>
        <taxon>Arthropoda</taxon>
        <taxon>Hexapoda</taxon>
        <taxon>Insecta</taxon>
        <taxon>Pterygota</taxon>
        <taxon>Neoptera</taxon>
        <taxon>Endopterygota</taxon>
        <taxon>Hymenoptera</taxon>
        <taxon>Apocrita</taxon>
        <taxon>Aculeata</taxon>
        <taxon>Formicoidea</taxon>
        <taxon>Formicidae</taxon>
        <taxon>Myrmicinae</taxon>
        <taxon>Pogonomyrmex</taxon>
    </lineage>
</organism>
<dbReference type="GO" id="GO:0043153">
    <property type="term" value="P:entrainment of circadian clock by photoperiod"/>
    <property type="evidence" value="ECO:0007669"/>
    <property type="project" value="TreeGrafter"/>
</dbReference>
<evidence type="ECO:0000256" key="4">
    <source>
        <dbReference type="ARBA" id="ARBA00023108"/>
    </source>
</evidence>
<dbReference type="GO" id="GO:0000122">
    <property type="term" value="P:negative regulation of transcription by RNA polymerase II"/>
    <property type="evidence" value="ECO:0007669"/>
    <property type="project" value="TreeGrafter"/>
</dbReference>
<dbReference type="InterPro" id="IPR000014">
    <property type="entry name" value="PAS"/>
</dbReference>
<keyword evidence="3" id="KW-0677">Repeat</keyword>
<feature type="compositionally biased region" description="Low complexity" evidence="7">
    <location>
        <begin position="778"/>
        <end position="795"/>
    </location>
</feature>
<evidence type="ECO:0000256" key="5">
    <source>
        <dbReference type="ARBA" id="ARBA00023242"/>
    </source>
</evidence>
<dbReference type="Gene3D" id="1.20.5.770">
    <property type="entry name" value="Single helix bin"/>
    <property type="match status" value="1"/>
</dbReference>
<dbReference type="InterPro" id="IPR022728">
    <property type="entry name" value="Period_circadian-like_C"/>
</dbReference>
<keyword evidence="4" id="KW-0090">Biological rhythms</keyword>
<keyword evidence="2" id="KW-0597">Phosphoprotein</keyword>
<dbReference type="PANTHER" id="PTHR11269">
    <property type="entry name" value="PERIOD CIRCADIAN PROTEIN"/>
    <property type="match status" value="1"/>
</dbReference>
<dbReference type="Pfam" id="PF12114">
    <property type="entry name" value="Period_C"/>
    <property type="match status" value="1"/>
</dbReference>
<evidence type="ECO:0000256" key="1">
    <source>
        <dbReference type="ARBA" id="ARBA00004123"/>
    </source>
</evidence>
<gene>
    <name evidence="10" type="primary">LOC105430824</name>
</gene>
<name>A0A8N1S838_9HYME</name>
<evidence type="ECO:0000256" key="6">
    <source>
        <dbReference type="ARBA" id="ARBA00040849"/>
    </source>
</evidence>
<feature type="domain" description="PAS" evidence="8">
    <location>
        <begin position="13"/>
        <end position="76"/>
    </location>
</feature>
<dbReference type="PROSITE" id="PS50112">
    <property type="entry name" value="PAS"/>
    <property type="match status" value="1"/>
</dbReference>
<dbReference type="GO" id="GO:0032922">
    <property type="term" value="P:circadian regulation of gene expression"/>
    <property type="evidence" value="ECO:0007669"/>
    <property type="project" value="TreeGrafter"/>
</dbReference>
<dbReference type="InterPro" id="IPR050760">
    <property type="entry name" value="Period_circadian_regulator"/>
</dbReference>
<dbReference type="GeneID" id="105430824"/>
<dbReference type="GO" id="GO:0001222">
    <property type="term" value="F:transcription corepressor binding"/>
    <property type="evidence" value="ECO:0007669"/>
    <property type="project" value="TreeGrafter"/>
</dbReference>
<feature type="region of interest" description="Disordered" evidence="7">
    <location>
        <begin position="368"/>
        <end position="436"/>
    </location>
</feature>
<dbReference type="SMART" id="SM00091">
    <property type="entry name" value="PAS"/>
    <property type="match status" value="1"/>
</dbReference>
<feature type="region of interest" description="Disordered" evidence="7">
    <location>
        <begin position="513"/>
        <end position="534"/>
    </location>
</feature>
<dbReference type="CDD" id="cd00130">
    <property type="entry name" value="PAS"/>
    <property type="match status" value="1"/>
</dbReference>
<reference evidence="10" key="1">
    <citation type="submission" date="2025-08" db="UniProtKB">
        <authorList>
            <consortium name="RefSeq"/>
        </authorList>
    </citation>
    <scope>IDENTIFICATION</scope>
</reference>
<proteinExistence type="predicted"/>
<evidence type="ECO:0000259" key="8">
    <source>
        <dbReference type="PROSITE" id="PS50112"/>
    </source>
</evidence>
<dbReference type="RefSeq" id="XP_025074985.1">
    <property type="nucleotide sequence ID" value="XM_025219200.1"/>
</dbReference>
<dbReference type="GO" id="GO:0000976">
    <property type="term" value="F:transcription cis-regulatory region binding"/>
    <property type="evidence" value="ECO:0007669"/>
    <property type="project" value="TreeGrafter"/>
</dbReference>
<comment type="subcellular location">
    <subcellularLocation>
        <location evidence="1">Nucleus</location>
    </subcellularLocation>
</comment>
<evidence type="ECO:0000313" key="9">
    <source>
        <dbReference type="Proteomes" id="UP000504615"/>
    </source>
</evidence>
<accession>A0A8N1S838</accession>
<dbReference type="AlphaFoldDB" id="A0A8N1S838"/>
<dbReference type="GO" id="GO:0005634">
    <property type="term" value="C:nucleus"/>
    <property type="evidence" value="ECO:0007669"/>
    <property type="project" value="UniProtKB-SubCell"/>
</dbReference>
<dbReference type="Pfam" id="PF14598">
    <property type="entry name" value="PAS_11"/>
    <property type="match status" value="1"/>
</dbReference>
<feature type="compositionally biased region" description="Low complexity" evidence="7">
    <location>
        <begin position="306"/>
        <end position="342"/>
    </location>
</feature>
<dbReference type="Gene3D" id="3.30.450.20">
    <property type="entry name" value="PAS domain"/>
    <property type="match status" value="1"/>
</dbReference>
<dbReference type="OrthoDB" id="7788983at2759"/>
<feature type="compositionally biased region" description="Polar residues" evidence="7">
    <location>
        <begin position="824"/>
        <end position="835"/>
    </location>
</feature>
<dbReference type="PANTHER" id="PTHR11269:SF16">
    <property type="entry name" value="PERIOD CIRCADIAN PROTEIN"/>
    <property type="match status" value="1"/>
</dbReference>
<feature type="region of interest" description="Disordered" evidence="7">
    <location>
        <begin position="815"/>
        <end position="835"/>
    </location>
</feature>
<dbReference type="SUPFAM" id="SSF55785">
    <property type="entry name" value="PYP-like sensor domain (PAS domain)"/>
    <property type="match status" value="1"/>
</dbReference>